<keyword evidence="3" id="KW-1185">Reference proteome</keyword>
<evidence type="ECO:0000259" key="1">
    <source>
        <dbReference type="Pfam" id="PF12728"/>
    </source>
</evidence>
<accession>A0ABN2EYZ7</accession>
<gene>
    <name evidence="2" type="ORF">GCM10009733_019150</name>
</gene>
<dbReference type="Proteomes" id="UP001500064">
    <property type="component" value="Unassembled WGS sequence"/>
</dbReference>
<dbReference type="Pfam" id="PF12728">
    <property type="entry name" value="HTH_17"/>
    <property type="match status" value="1"/>
</dbReference>
<reference evidence="2 3" key="1">
    <citation type="journal article" date="2019" name="Int. J. Syst. Evol. Microbiol.">
        <title>The Global Catalogue of Microorganisms (GCM) 10K type strain sequencing project: providing services to taxonomists for standard genome sequencing and annotation.</title>
        <authorList>
            <consortium name="The Broad Institute Genomics Platform"/>
            <consortium name="The Broad Institute Genome Sequencing Center for Infectious Disease"/>
            <person name="Wu L."/>
            <person name="Ma J."/>
        </authorList>
    </citation>
    <scope>NUCLEOTIDE SEQUENCE [LARGE SCALE GENOMIC DNA]</scope>
    <source>
        <strain evidence="2 3">JCM 13929</strain>
    </source>
</reference>
<dbReference type="NCBIfam" id="TIGR01764">
    <property type="entry name" value="excise"/>
    <property type="match status" value="1"/>
</dbReference>
<dbReference type="InterPro" id="IPR038148">
    <property type="entry name" value="Tn1545/Tn916_Xis"/>
</dbReference>
<name>A0ABN2EYZ7_9ACTN</name>
<sequence>MTANIAPLLLRPEEAADYLGIGRTKIYELIRSGALRSVRIGTLRRIPATSLTEFVTQLEQEAA</sequence>
<dbReference type="RefSeq" id="WP_346103220.1">
    <property type="nucleotide sequence ID" value="NZ_BAAAMU010000010.1"/>
</dbReference>
<dbReference type="EMBL" id="BAAAMU010000010">
    <property type="protein sequence ID" value="GAA1622681.1"/>
    <property type="molecule type" value="Genomic_DNA"/>
</dbReference>
<organism evidence="2 3">
    <name type="scientific">Nonomuraea maheshkhaliensis</name>
    <dbReference type="NCBI Taxonomy" id="419590"/>
    <lineage>
        <taxon>Bacteria</taxon>
        <taxon>Bacillati</taxon>
        <taxon>Actinomycetota</taxon>
        <taxon>Actinomycetes</taxon>
        <taxon>Streptosporangiales</taxon>
        <taxon>Streptosporangiaceae</taxon>
        <taxon>Nonomuraea</taxon>
    </lineage>
</organism>
<evidence type="ECO:0000313" key="3">
    <source>
        <dbReference type="Proteomes" id="UP001500064"/>
    </source>
</evidence>
<proteinExistence type="predicted"/>
<comment type="caution">
    <text evidence="2">The sequence shown here is derived from an EMBL/GenBank/DDBJ whole genome shotgun (WGS) entry which is preliminary data.</text>
</comment>
<dbReference type="InterPro" id="IPR010093">
    <property type="entry name" value="SinI_DNA-bd"/>
</dbReference>
<protein>
    <recommendedName>
        <fullName evidence="1">Helix-turn-helix domain-containing protein</fullName>
    </recommendedName>
</protein>
<feature type="domain" description="Helix-turn-helix" evidence="1">
    <location>
        <begin position="9"/>
        <end position="57"/>
    </location>
</feature>
<dbReference type="InterPro" id="IPR041657">
    <property type="entry name" value="HTH_17"/>
</dbReference>
<evidence type="ECO:0000313" key="2">
    <source>
        <dbReference type="EMBL" id="GAA1622681.1"/>
    </source>
</evidence>
<dbReference type="Gene3D" id="3.90.105.50">
    <property type="match status" value="1"/>
</dbReference>